<dbReference type="InterPro" id="IPR011990">
    <property type="entry name" value="TPR-like_helical_dom_sf"/>
</dbReference>
<dbReference type="PANTHER" id="PTHR47908">
    <property type="match status" value="1"/>
</dbReference>
<dbReference type="PANTHER" id="PTHR47908:SF2">
    <property type="entry name" value="TETRATRICOPEPTIDE REPEAT (TPR)-LIKE SUPERFAMILY PROTEIN"/>
    <property type="match status" value="1"/>
</dbReference>
<comment type="caution">
    <text evidence="1">The sequence shown here is derived from an EMBL/GenBank/DDBJ whole genome shotgun (WGS) entry which is preliminary data.</text>
</comment>
<evidence type="ECO:0000313" key="2">
    <source>
        <dbReference type="EMBL" id="CAL1140761.1"/>
    </source>
</evidence>
<dbReference type="Gene3D" id="1.25.40.10">
    <property type="entry name" value="Tetratricopeptide repeat domain"/>
    <property type="match status" value="1"/>
</dbReference>
<keyword evidence="3" id="KW-1185">Reference proteome</keyword>
<reference evidence="1" key="1">
    <citation type="submission" date="2022-10" db="EMBL/GenBank/DDBJ databases">
        <authorList>
            <person name="Chen Y."/>
            <person name="Dougan E. K."/>
            <person name="Chan C."/>
            <person name="Rhodes N."/>
            <person name="Thang M."/>
        </authorList>
    </citation>
    <scope>NUCLEOTIDE SEQUENCE</scope>
</reference>
<organism evidence="1">
    <name type="scientific">Cladocopium goreaui</name>
    <dbReference type="NCBI Taxonomy" id="2562237"/>
    <lineage>
        <taxon>Eukaryota</taxon>
        <taxon>Sar</taxon>
        <taxon>Alveolata</taxon>
        <taxon>Dinophyceae</taxon>
        <taxon>Suessiales</taxon>
        <taxon>Symbiodiniaceae</taxon>
        <taxon>Cladocopium</taxon>
    </lineage>
</organism>
<dbReference type="EMBL" id="CAMXCT010001161">
    <property type="protein sequence ID" value="CAI3987386.1"/>
    <property type="molecule type" value="Genomic_DNA"/>
</dbReference>
<proteinExistence type="predicted"/>
<dbReference type="EMBL" id="CAMXCT030001161">
    <property type="protein sequence ID" value="CAL4774698.1"/>
    <property type="molecule type" value="Genomic_DNA"/>
</dbReference>
<dbReference type="GO" id="GO:0009507">
    <property type="term" value="C:chloroplast"/>
    <property type="evidence" value="ECO:0007669"/>
    <property type="project" value="TreeGrafter"/>
</dbReference>
<sequence>MDFVWLPVRLPVLSIPAVVAGARARAVETAPRFFGRGASGFGVAAAVSVGLMHRSNCRRRSGRQAGLNGHSPQGRRSWLQMVMLGGCAAPAEAKGNPFVLLQDGMNAFRDYRVDDSIKLFDEAAESGYPKARLWQRGLSLYYAERFDDGTQQFRALGSKGKDVEMNPNDTEESVWAFLCEAQTVGFEQARKQLMKVGFDPRPVMGSVYALYRGDDDAKYIDILEGLYKKGGSDAFYASLYLGLYYEAKADKENAKLWLLRSVDSNYGKSSNDYMTDLARVHVSRRQWRNAEL</sequence>
<name>A0A9P1CBT1_9DINO</name>
<dbReference type="AlphaFoldDB" id="A0A9P1CBT1"/>
<evidence type="ECO:0000313" key="3">
    <source>
        <dbReference type="Proteomes" id="UP001152797"/>
    </source>
</evidence>
<dbReference type="Proteomes" id="UP001152797">
    <property type="component" value="Unassembled WGS sequence"/>
</dbReference>
<dbReference type="EMBL" id="CAMXCT020001161">
    <property type="protein sequence ID" value="CAL1140761.1"/>
    <property type="molecule type" value="Genomic_DNA"/>
</dbReference>
<dbReference type="OrthoDB" id="2017782at2759"/>
<evidence type="ECO:0000313" key="1">
    <source>
        <dbReference type="EMBL" id="CAI3987386.1"/>
    </source>
</evidence>
<accession>A0A9P1CBT1</accession>
<protein>
    <recommendedName>
        <fullName evidence="4">Sel1 repeat family protein</fullName>
    </recommendedName>
</protein>
<gene>
    <name evidence="1" type="ORF">C1SCF055_LOCUS14666</name>
</gene>
<evidence type="ECO:0008006" key="4">
    <source>
        <dbReference type="Google" id="ProtNLM"/>
    </source>
</evidence>
<reference evidence="2" key="2">
    <citation type="submission" date="2024-04" db="EMBL/GenBank/DDBJ databases">
        <authorList>
            <person name="Chen Y."/>
            <person name="Shah S."/>
            <person name="Dougan E. K."/>
            <person name="Thang M."/>
            <person name="Chan C."/>
        </authorList>
    </citation>
    <scope>NUCLEOTIDE SEQUENCE [LARGE SCALE GENOMIC DNA]</scope>
</reference>